<feature type="compositionally biased region" description="Polar residues" evidence="2">
    <location>
        <begin position="22"/>
        <end position="36"/>
    </location>
</feature>
<organism evidence="3 4">
    <name type="scientific">Sphaerosporella brunnea</name>
    <dbReference type="NCBI Taxonomy" id="1250544"/>
    <lineage>
        <taxon>Eukaryota</taxon>
        <taxon>Fungi</taxon>
        <taxon>Dikarya</taxon>
        <taxon>Ascomycota</taxon>
        <taxon>Pezizomycotina</taxon>
        <taxon>Pezizomycetes</taxon>
        <taxon>Pezizales</taxon>
        <taxon>Pyronemataceae</taxon>
        <taxon>Sphaerosporella</taxon>
    </lineage>
</organism>
<protein>
    <submittedName>
        <fullName evidence="3">Uncharacterized protein</fullName>
    </submittedName>
</protein>
<dbReference type="Gene3D" id="6.10.250.1280">
    <property type="match status" value="1"/>
</dbReference>
<comment type="similarity">
    <text evidence="1">Belongs to the MIP18 family.</text>
</comment>
<dbReference type="InParanoid" id="A0A5J5EK31"/>
<accession>A0A5J5EK31</accession>
<evidence type="ECO:0000256" key="2">
    <source>
        <dbReference type="SAM" id="MobiDB-lite"/>
    </source>
</evidence>
<dbReference type="GO" id="GO:0051604">
    <property type="term" value="P:protein maturation"/>
    <property type="evidence" value="ECO:0007669"/>
    <property type="project" value="InterPro"/>
</dbReference>
<feature type="region of interest" description="Disordered" evidence="2">
    <location>
        <begin position="1"/>
        <end position="61"/>
    </location>
</feature>
<comment type="caution">
    <text evidence="3">The sequence shown here is derived from an EMBL/GenBank/DDBJ whole genome shotgun (WGS) entry which is preliminary data.</text>
</comment>
<evidence type="ECO:0000256" key="1">
    <source>
        <dbReference type="ARBA" id="ARBA00010381"/>
    </source>
</evidence>
<dbReference type="EMBL" id="VXIS01000230">
    <property type="protein sequence ID" value="KAA8896025.1"/>
    <property type="molecule type" value="Genomic_DNA"/>
</dbReference>
<proteinExistence type="inferred from homology"/>
<keyword evidence="4" id="KW-1185">Reference proteome</keyword>
<dbReference type="InterPro" id="IPR034904">
    <property type="entry name" value="FSCA_dom_sf"/>
</dbReference>
<name>A0A5J5EK31_9PEZI</name>
<sequence length="193" mass="21175">MENLQNANPTILNLSDLPTRKPTASTKPKSALTSLAPSYANDPFAPSSVPELVSDDSEDDDSVVESIDAQEIYDLVSTMCDPEHPITLGELAVVNLDHITVQDDPEELTGLITLEFTPTITHCHLATVIGLGLVVRLQQALPPRFRIDVRCREGTHTTDRQLNKQLADKERVMSALENETLMGLVGKMIETCK</sequence>
<dbReference type="Gene3D" id="3.30.300.130">
    <property type="entry name" value="Fe-S cluster assembly (FSCA)"/>
    <property type="match status" value="1"/>
</dbReference>
<dbReference type="Proteomes" id="UP000326924">
    <property type="component" value="Unassembled WGS sequence"/>
</dbReference>
<dbReference type="PANTHER" id="PTHR12377:SF0">
    <property type="entry name" value="CYTOSOLIC IRON-SULFUR ASSEMBLY COMPONENT 2B"/>
    <property type="match status" value="1"/>
</dbReference>
<dbReference type="InterPro" id="IPR039796">
    <property type="entry name" value="MIP18"/>
</dbReference>
<dbReference type="AlphaFoldDB" id="A0A5J5EK31"/>
<reference evidence="3 4" key="1">
    <citation type="submission" date="2019-09" db="EMBL/GenBank/DDBJ databases">
        <title>Draft genome of the ectomycorrhizal ascomycete Sphaerosporella brunnea.</title>
        <authorList>
            <consortium name="DOE Joint Genome Institute"/>
            <person name="Benucci G.M."/>
            <person name="Marozzi G."/>
            <person name="Antonielli L."/>
            <person name="Sanchez S."/>
            <person name="Marco P."/>
            <person name="Wang X."/>
            <person name="Falini L.B."/>
            <person name="Barry K."/>
            <person name="Haridas S."/>
            <person name="Lipzen A."/>
            <person name="Labutti K."/>
            <person name="Grigoriev I.V."/>
            <person name="Murat C."/>
            <person name="Martin F."/>
            <person name="Albertini E."/>
            <person name="Donnini D."/>
            <person name="Bonito G."/>
        </authorList>
    </citation>
    <scope>NUCLEOTIDE SEQUENCE [LARGE SCALE GENOMIC DNA]</scope>
    <source>
        <strain evidence="3 4">Sb_GMNB300</strain>
    </source>
</reference>
<dbReference type="OrthoDB" id="2746at2759"/>
<dbReference type="FunCoup" id="A0A5J5EK31">
    <property type="interactions" value="445"/>
</dbReference>
<evidence type="ECO:0000313" key="3">
    <source>
        <dbReference type="EMBL" id="KAA8896025.1"/>
    </source>
</evidence>
<evidence type="ECO:0000313" key="4">
    <source>
        <dbReference type="Proteomes" id="UP000326924"/>
    </source>
</evidence>
<feature type="compositionally biased region" description="Polar residues" evidence="2">
    <location>
        <begin position="1"/>
        <end position="13"/>
    </location>
</feature>
<dbReference type="SUPFAM" id="SSF117916">
    <property type="entry name" value="Fe-S cluster assembly (FSCA) domain-like"/>
    <property type="match status" value="1"/>
</dbReference>
<gene>
    <name evidence="3" type="ORF">FN846DRAFT_911081</name>
</gene>
<dbReference type="PANTHER" id="PTHR12377">
    <property type="entry name" value="CYTOSOLIC IRON-SULFUR ASSEMBLY COMPONENT 2B-RELATED"/>
    <property type="match status" value="1"/>
</dbReference>